<proteinExistence type="predicted"/>
<sequence length="183" mass="20854">MMLTFLVPLLLLQNAEMMQPMTPTEPVPQEYIAFEQVKINGRLPLKSKRTQLFKELGQPDSLAKPNIDDVCVSFYDKPFSYAYFKGSQVELYGDLAMVGNLEFAGNSRLTLTTPTITLSNKTTLAELAKRFPKAVAAKSEMNVHRKGKYMTVHIATDKATAEDYWILFFRNGRLARIDYWMPC</sequence>
<name>A0ABR7MJM5_9BACT</name>
<evidence type="ECO:0000313" key="1">
    <source>
        <dbReference type="EMBL" id="MBC6611069.1"/>
    </source>
</evidence>
<dbReference type="EMBL" id="JACSCY010000005">
    <property type="protein sequence ID" value="MBC6611069.1"/>
    <property type="molecule type" value="Genomic_DNA"/>
</dbReference>
<organism evidence="1 2">
    <name type="scientific">Hymenobacter citatus</name>
    <dbReference type="NCBI Taxonomy" id="2763506"/>
    <lineage>
        <taxon>Bacteria</taxon>
        <taxon>Pseudomonadati</taxon>
        <taxon>Bacteroidota</taxon>
        <taxon>Cytophagia</taxon>
        <taxon>Cytophagales</taxon>
        <taxon>Hymenobacteraceae</taxon>
        <taxon>Hymenobacter</taxon>
    </lineage>
</organism>
<evidence type="ECO:0008006" key="3">
    <source>
        <dbReference type="Google" id="ProtNLM"/>
    </source>
</evidence>
<dbReference type="Proteomes" id="UP000622017">
    <property type="component" value="Unassembled WGS sequence"/>
</dbReference>
<keyword evidence="2" id="KW-1185">Reference proteome</keyword>
<gene>
    <name evidence="1" type="ORF">H8B15_09050</name>
</gene>
<reference evidence="1 2" key="1">
    <citation type="submission" date="2020-08" db="EMBL/GenBank/DDBJ databases">
        <title>Hymenobacter sp.</title>
        <authorList>
            <person name="Kim M.K."/>
        </authorList>
    </citation>
    <scope>NUCLEOTIDE SEQUENCE [LARGE SCALE GENOMIC DNA]</scope>
    <source>
        <strain evidence="1 2">BT507</strain>
    </source>
</reference>
<dbReference type="RefSeq" id="WP_187319352.1">
    <property type="nucleotide sequence ID" value="NZ_JACSCY010000005.1"/>
</dbReference>
<comment type="caution">
    <text evidence="1">The sequence shown here is derived from an EMBL/GenBank/DDBJ whole genome shotgun (WGS) entry which is preliminary data.</text>
</comment>
<evidence type="ECO:0000313" key="2">
    <source>
        <dbReference type="Proteomes" id="UP000622017"/>
    </source>
</evidence>
<protein>
    <recommendedName>
        <fullName evidence="3">DUF4251 domain-containing protein</fullName>
    </recommendedName>
</protein>
<accession>A0ABR7MJM5</accession>